<evidence type="ECO:0000256" key="1">
    <source>
        <dbReference type="SAM" id="Phobius"/>
    </source>
</evidence>
<keyword evidence="1" id="KW-1133">Transmembrane helix</keyword>
<sequence length="70" mass="8348">MDRSPEAFVYEVYLKHAGTMIKMAIINYISLIIYKILYYFMYSHLSSPHSKHSLRQIHLRYKHTSPQNTA</sequence>
<name>A0A0E9WNW2_ANGAN</name>
<dbReference type="EMBL" id="GBXM01016463">
    <property type="protein sequence ID" value="JAH92114.1"/>
    <property type="molecule type" value="Transcribed_RNA"/>
</dbReference>
<reference evidence="2" key="1">
    <citation type="submission" date="2014-11" db="EMBL/GenBank/DDBJ databases">
        <authorList>
            <person name="Amaro Gonzalez C."/>
        </authorList>
    </citation>
    <scope>NUCLEOTIDE SEQUENCE</scope>
</reference>
<reference evidence="2" key="2">
    <citation type="journal article" date="2015" name="Fish Shellfish Immunol.">
        <title>Early steps in the European eel (Anguilla anguilla)-Vibrio vulnificus interaction in the gills: Role of the RtxA13 toxin.</title>
        <authorList>
            <person name="Callol A."/>
            <person name="Pajuelo D."/>
            <person name="Ebbesson L."/>
            <person name="Teles M."/>
            <person name="MacKenzie S."/>
            <person name="Amaro C."/>
        </authorList>
    </citation>
    <scope>NUCLEOTIDE SEQUENCE</scope>
</reference>
<feature type="transmembrane region" description="Helical" evidence="1">
    <location>
        <begin position="20"/>
        <end position="41"/>
    </location>
</feature>
<protein>
    <submittedName>
        <fullName evidence="2">Uncharacterized protein</fullName>
    </submittedName>
</protein>
<evidence type="ECO:0000313" key="2">
    <source>
        <dbReference type="EMBL" id="JAH92114.1"/>
    </source>
</evidence>
<proteinExistence type="predicted"/>
<dbReference type="AlphaFoldDB" id="A0A0E9WNW2"/>
<accession>A0A0E9WNW2</accession>
<keyword evidence="1" id="KW-0472">Membrane</keyword>
<organism evidence="2">
    <name type="scientific">Anguilla anguilla</name>
    <name type="common">European freshwater eel</name>
    <name type="synonym">Muraena anguilla</name>
    <dbReference type="NCBI Taxonomy" id="7936"/>
    <lineage>
        <taxon>Eukaryota</taxon>
        <taxon>Metazoa</taxon>
        <taxon>Chordata</taxon>
        <taxon>Craniata</taxon>
        <taxon>Vertebrata</taxon>
        <taxon>Euteleostomi</taxon>
        <taxon>Actinopterygii</taxon>
        <taxon>Neopterygii</taxon>
        <taxon>Teleostei</taxon>
        <taxon>Anguilliformes</taxon>
        <taxon>Anguillidae</taxon>
        <taxon>Anguilla</taxon>
    </lineage>
</organism>
<keyword evidence="1" id="KW-0812">Transmembrane</keyword>